<dbReference type="EMBL" id="JADGIZ020000023">
    <property type="protein sequence ID" value="KAL2915524.1"/>
    <property type="molecule type" value="Genomic_DNA"/>
</dbReference>
<organism evidence="2 3">
    <name type="scientific">Polyrhizophydium stewartii</name>
    <dbReference type="NCBI Taxonomy" id="2732419"/>
    <lineage>
        <taxon>Eukaryota</taxon>
        <taxon>Fungi</taxon>
        <taxon>Fungi incertae sedis</taxon>
        <taxon>Chytridiomycota</taxon>
        <taxon>Chytridiomycota incertae sedis</taxon>
        <taxon>Chytridiomycetes</taxon>
        <taxon>Rhizophydiales</taxon>
        <taxon>Rhizophydiales incertae sedis</taxon>
        <taxon>Polyrhizophydium</taxon>
    </lineage>
</organism>
<gene>
    <name evidence="2" type="ORF">HK105_204926</name>
</gene>
<accession>A0ABR4N7V5</accession>
<protein>
    <recommendedName>
        <fullName evidence="4">P22-phox</fullName>
    </recommendedName>
</protein>
<sequence length="127" mass="14121">MAKDRFAFKWQPWANLQAFYAGVFILMGAIISYWYPSMMFAGINTATALIILAFETPFPGFNRLGFVSTNLYLRALLYLAFIVPGLPQAPTHTGVLCLFCAAVTYLWAAIRGEPEPPKPKGDRPARA</sequence>
<feature type="transmembrane region" description="Helical" evidence="1">
    <location>
        <begin position="71"/>
        <end position="87"/>
    </location>
</feature>
<dbReference type="Proteomes" id="UP001527925">
    <property type="component" value="Unassembled WGS sequence"/>
</dbReference>
<evidence type="ECO:0000313" key="3">
    <source>
        <dbReference type="Proteomes" id="UP001527925"/>
    </source>
</evidence>
<proteinExistence type="predicted"/>
<keyword evidence="3" id="KW-1185">Reference proteome</keyword>
<name>A0ABR4N7V5_9FUNG</name>
<keyword evidence="1" id="KW-1133">Transmembrane helix</keyword>
<comment type="caution">
    <text evidence="2">The sequence shown here is derived from an EMBL/GenBank/DDBJ whole genome shotgun (WGS) entry which is preliminary data.</text>
</comment>
<feature type="transmembrane region" description="Helical" evidence="1">
    <location>
        <begin position="12"/>
        <end position="35"/>
    </location>
</feature>
<dbReference type="Pfam" id="PF05038">
    <property type="entry name" value="Cytochrom_B558a"/>
    <property type="match status" value="1"/>
</dbReference>
<keyword evidence="1" id="KW-0472">Membrane</keyword>
<dbReference type="InterPro" id="IPR007732">
    <property type="entry name" value="Cyt_b558_asu"/>
</dbReference>
<evidence type="ECO:0008006" key="4">
    <source>
        <dbReference type="Google" id="ProtNLM"/>
    </source>
</evidence>
<evidence type="ECO:0000313" key="2">
    <source>
        <dbReference type="EMBL" id="KAL2915524.1"/>
    </source>
</evidence>
<reference evidence="2 3" key="1">
    <citation type="submission" date="2023-09" db="EMBL/GenBank/DDBJ databases">
        <title>Pangenome analysis of Batrachochytrium dendrobatidis and related Chytrids.</title>
        <authorList>
            <person name="Yacoub M.N."/>
            <person name="Stajich J.E."/>
            <person name="James T.Y."/>
        </authorList>
    </citation>
    <scope>NUCLEOTIDE SEQUENCE [LARGE SCALE GENOMIC DNA]</scope>
    <source>
        <strain evidence="2 3">JEL0888</strain>
    </source>
</reference>
<feature type="transmembrane region" description="Helical" evidence="1">
    <location>
        <begin position="93"/>
        <end position="110"/>
    </location>
</feature>
<keyword evidence="1" id="KW-0812">Transmembrane</keyword>
<evidence type="ECO:0000256" key="1">
    <source>
        <dbReference type="SAM" id="Phobius"/>
    </source>
</evidence>